<sequence>MRRRHPITIPAAPARAMLLGLFVLALAPIAAAQTPQPTPPQAPPPAQQAQPAAAKPAPAAPQAAPSPRLGTAFRGPGRRRSYASCNRQSQARGLRGGVRRRFLIRCRLGYERPRAAQPASAQNPPARQP</sequence>
<protein>
    <recommendedName>
        <fullName evidence="5">Serine/threonine protein kinase</fullName>
    </recommendedName>
</protein>
<feature type="compositionally biased region" description="Pro residues" evidence="1">
    <location>
        <begin position="36"/>
        <end position="46"/>
    </location>
</feature>
<dbReference type="Proteomes" id="UP001055125">
    <property type="component" value="Unassembled WGS sequence"/>
</dbReference>
<dbReference type="RefSeq" id="WP_238243569.1">
    <property type="nucleotide sequence ID" value="NZ_BPQP01000022.1"/>
</dbReference>
<reference evidence="3" key="2">
    <citation type="submission" date="2021-08" db="EMBL/GenBank/DDBJ databases">
        <authorList>
            <person name="Tani A."/>
            <person name="Ola A."/>
            <person name="Ogura Y."/>
            <person name="Katsura K."/>
            <person name="Hayashi T."/>
        </authorList>
    </citation>
    <scope>NUCLEOTIDE SEQUENCE</scope>
    <source>
        <strain evidence="3">DSM 19015</strain>
    </source>
</reference>
<evidence type="ECO:0000313" key="4">
    <source>
        <dbReference type="Proteomes" id="UP001055125"/>
    </source>
</evidence>
<keyword evidence="2" id="KW-0732">Signal</keyword>
<evidence type="ECO:0000313" key="3">
    <source>
        <dbReference type="EMBL" id="GJD94394.1"/>
    </source>
</evidence>
<evidence type="ECO:0000256" key="2">
    <source>
        <dbReference type="SAM" id="SignalP"/>
    </source>
</evidence>
<feature type="chain" id="PRO_5046220764" description="Serine/threonine protein kinase" evidence="2">
    <location>
        <begin position="33"/>
        <end position="129"/>
    </location>
</feature>
<evidence type="ECO:0000256" key="1">
    <source>
        <dbReference type="SAM" id="MobiDB-lite"/>
    </source>
</evidence>
<feature type="compositionally biased region" description="Low complexity" evidence="1">
    <location>
        <begin position="47"/>
        <end position="65"/>
    </location>
</feature>
<comment type="caution">
    <text evidence="3">The sequence shown here is derived from an EMBL/GenBank/DDBJ whole genome shotgun (WGS) entry which is preliminary data.</text>
</comment>
<keyword evidence="4" id="KW-1185">Reference proteome</keyword>
<feature type="region of interest" description="Disordered" evidence="1">
    <location>
        <begin position="33"/>
        <end position="97"/>
    </location>
</feature>
<feature type="signal peptide" evidence="2">
    <location>
        <begin position="1"/>
        <end position="32"/>
    </location>
</feature>
<gene>
    <name evidence="3" type="ORF">OCOJLMKI_1596</name>
</gene>
<proteinExistence type="predicted"/>
<organism evidence="3 4">
    <name type="scientific">Methylobacterium iners</name>
    <dbReference type="NCBI Taxonomy" id="418707"/>
    <lineage>
        <taxon>Bacteria</taxon>
        <taxon>Pseudomonadati</taxon>
        <taxon>Pseudomonadota</taxon>
        <taxon>Alphaproteobacteria</taxon>
        <taxon>Hyphomicrobiales</taxon>
        <taxon>Methylobacteriaceae</taxon>
        <taxon>Methylobacterium</taxon>
    </lineage>
</organism>
<reference evidence="3" key="1">
    <citation type="journal article" date="2021" name="Front. Microbiol.">
        <title>Comprehensive Comparative Genomics and Phenotyping of Methylobacterium Species.</title>
        <authorList>
            <person name="Alessa O."/>
            <person name="Ogura Y."/>
            <person name="Fujitani Y."/>
            <person name="Takami H."/>
            <person name="Hayashi T."/>
            <person name="Sahin N."/>
            <person name="Tani A."/>
        </authorList>
    </citation>
    <scope>NUCLEOTIDE SEQUENCE</scope>
    <source>
        <strain evidence="3">DSM 19015</strain>
    </source>
</reference>
<accession>A0ABQ4RXG3</accession>
<evidence type="ECO:0008006" key="5">
    <source>
        <dbReference type="Google" id="ProtNLM"/>
    </source>
</evidence>
<dbReference type="EMBL" id="BPQP01000022">
    <property type="protein sequence ID" value="GJD94394.1"/>
    <property type="molecule type" value="Genomic_DNA"/>
</dbReference>
<name>A0ABQ4RXG3_9HYPH</name>